<keyword evidence="3 10" id="KW-0813">Transport</keyword>
<evidence type="ECO:0000256" key="9">
    <source>
        <dbReference type="PROSITE-ProRule" id="PRU00282"/>
    </source>
</evidence>
<evidence type="ECO:0000256" key="6">
    <source>
        <dbReference type="ARBA" id="ARBA00022989"/>
    </source>
</evidence>
<dbReference type="InterPro" id="IPR018108">
    <property type="entry name" value="MCP_transmembrane"/>
</dbReference>
<proteinExistence type="inferred from homology"/>
<reference evidence="11" key="2">
    <citation type="submission" date="2024-10" db="UniProtKB">
        <authorList>
            <consortium name="EnsemblProtists"/>
        </authorList>
    </citation>
    <scope>IDENTIFICATION</scope>
</reference>
<feature type="repeat" description="Solcar" evidence="9">
    <location>
        <begin position="2"/>
        <end position="86"/>
    </location>
</feature>
<dbReference type="PROSITE" id="PS50920">
    <property type="entry name" value="SOLCAR"/>
    <property type="match status" value="3"/>
</dbReference>
<comment type="subcellular location">
    <subcellularLocation>
        <location evidence="1">Mitochondrion membrane</location>
        <topology evidence="1">Multi-pass membrane protein</topology>
    </subcellularLocation>
</comment>
<keyword evidence="6" id="KW-1133">Transmembrane helix</keyword>
<dbReference type="GO" id="GO:0031966">
    <property type="term" value="C:mitochondrial membrane"/>
    <property type="evidence" value="ECO:0007669"/>
    <property type="project" value="UniProtKB-SubCell"/>
</dbReference>
<feature type="repeat" description="Solcar" evidence="9">
    <location>
        <begin position="188"/>
        <end position="277"/>
    </location>
</feature>
<dbReference type="GeneID" id="17252959"/>
<dbReference type="SUPFAM" id="SSF103506">
    <property type="entry name" value="Mitochondrial carrier"/>
    <property type="match status" value="1"/>
</dbReference>
<evidence type="ECO:0000256" key="8">
    <source>
        <dbReference type="ARBA" id="ARBA00023136"/>
    </source>
</evidence>
<organism evidence="11 12">
    <name type="scientific">Emiliania huxleyi (strain CCMP1516)</name>
    <dbReference type="NCBI Taxonomy" id="280463"/>
    <lineage>
        <taxon>Eukaryota</taxon>
        <taxon>Haptista</taxon>
        <taxon>Haptophyta</taxon>
        <taxon>Prymnesiophyceae</taxon>
        <taxon>Isochrysidales</taxon>
        <taxon>Noelaerhabdaceae</taxon>
        <taxon>Emiliania</taxon>
    </lineage>
</organism>
<keyword evidence="5" id="KW-0677">Repeat</keyword>
<dbReference type="Gene3D" id="1.50.40.10">
    <property type="entry name" value="Mitochondrial carrier domain"/>
    <property type="match status" value="1"/>
</dbReference>
<evidence type="ECO:0000256" key="10">
    <source>
        <dbReference type="RuleBase" id="RU000488"/>
    </source>
</evidence>
<evidence type="ECO:0000256" key="2">
    <source>
        <dbReference type="ARBA" id="ARBA00006375"/>
    </source>
</evidence>
<evidence type="ECO:0000313" key="11">
    <source>
        <dbReference type="EnsemblProtists" id="EOD06745"/>
    </source>
</evidence>
<dbReference type="Pfam" id="PF00153">
    <property type="entry name" value="Mito_carr"/>
    <property type="match status" value="3"/>
</dbReference>
<evidence type="ECO:0000256" key="1">
    <source>
        <dbReference type="ARBA" id="ARBA00004225"/>
    </source>
</evidence>
<dbReference type="InterPro" id="IPR023395">
    <property type="entry name" value="MCP_dom_sf"/>
</dbReference>
<sequence>MSSITDELIAGTAAGFASTILGAPLDAVKVRMQHLQQPGLTTWACALAMLRESGVPAFFRGVGVPLLNSVLMNTVMFVVFEEVRSALPDTTGGALAAGAVSGLAQSLLSTPMDLLKIQVQLRGGHPLSILRRLAARSGAVGVASTLSVGGSMNMLREGVFTAVYLGLYSRLRQRLELAHGEQALHSGHVLALSAPVGALAWLSCYGFDTVKSVQQSQPLDRAAANKAPPLSTVAGATRHVWERGGVAGFYRGALASTSRAVLVTASRLVAYERTKALLSEA</sequence>
<dbReference type="PANTHER" id="PTHR45624:SF53">
    <property type="entry name" value="MITOCHONDRIAL CARRIER PROTEIN"/>
    <property type="match status" value="1"/>
</dbReference>
<evidence type="ECO:0000256" key="5">
    <source>
        <dbReference type="ARBA" id="ARBA00022737"/>
    </source>
</evidence>
<comment type="similarity">
    <text evidence="2 10">Belongs to the mitochondrial carrier (TC 2.A.29) family.</text>
</comment>
<keyword evidence="7" id="KW-0496">Mitochondrion</keyword>
<protein>
    <recommendedName>
        <fullName evidence="13">Mitochondrial carrier protein</fullName>
    </recommendedName>
</protein>
<name>A0A0D3I660_EMIH1</name>
<feature type="repeat" description="Solcar" evidence="9">
    <location>
        <begin position="89"/>
        <end position="174"/>
    </location>
</feature>
<evidence type="ECO:0000313" key="12">
    <source>
        <dbReference type="Proteomes" id="UP000013827"/>
    </source>
</evidence>
<reference evidence="12" key="1">
    <citation type="journal article" date="2013" name="Nature">
        <title>Pan genome of the phytoplankton Emiliania underpins its global distribution.</title>
        <authorList>
            <person name="Read B.A."/>
            <person name="Kegel J."/>
            <person name="Klute M.J."/>
            <person name="Kuo A."/>
            <person name="Lefebvre S.C."/>
            <person name="Maumus F."/>
            <person name="Mayer C."/>
            <person name="Miller J."/>
            <person name="Monier A."/>
            <person name="Salamov A."/>
            <person name="Young J."/>
            <person name="Aguilar M."/>
            <person name="Claverie J.M."/>
            <person name="Frickenhaus S."/>
            <person name="Gonzalez K."/>
            <person name="Herman E.K."/>
            <person name="Lin Y.C."/>
            <person name="Napier J."/>
            <person name="Ogata H."/>
            <person name="Sarno A.F."/>
            <person name="Shmutz J."/>
            <person name="Schroeder D."/>
            <person name="de Vargas C."/>
            <person name="Verret F."/>
            <person name="von Dassow P."/>
            <person name="Valentin K."/>
            <person name="Van de Peer Y."/>
            <person name="Wheeler G."/>
            <person name="Dacks J.B."/>
            <person name="Delwiche C.F."/>
            <person name="Dyhrman S.T."/>
            <person name="Glockner G."/>
            <person name="John U."/>
            <person name="Richards T."/>
            <person name="Worden A.Z."/>
            <person name="Zhang X."/>
            <person name="Grigoriev I.V."/>
            <person name="Allen A.E."/>
            <person name="Bidle K."/>
            <person name="Borodovsky M."/>
            <person name="Bowler C."/>
            <person name="Brownlee C."/>
            <person name="Cock J.M."/>
            <person name="Elias M."/>
            <person name="Gladyshev V.N."/>
            <person name="Groth M."/>
            <person name="Guda C."/>
            <person name="Hadaegh A."/>
            <person name="Iglesias-Rodriguez M.D."/>
            <person name="Jenkins J."/>
            <person name="Jones B.M."/>
            <person name="Lawson T."/>
            <person name="Leese F."/>
            <person name="Lindquist E."/>
            <person name="Lobanov A."/>
            <person name="Lomsadze A."/>
            <person name="Malik S.B."/>
            <person name="Marsh M.E."/>
            <person name="Mackinder L."/>
            <person name="Mock T."/>
            <person name="Mueller-Roeber B."/>
            <person name="Pagarete A."/>
            <person name="Parker M."/>
            <person name="Probert I."/>
            <person name="Quesneville H."/>
            <person name="Raines C."/>
            <person name="Rensing S.A."/>
            <person name="Riano-Pachon D.M."/>
            <person name="Richier S."/>
            <person name="Rokitta S."/>
            <person name="Shiraiwa Y."/>
            <person name="Soanes D.M."/>
            <person name="van der Giezen M."/>
            <person name="Wahlund T.M."/>
            <person name="Williams B."/>
            <person name="Wilson W."/>
            <person name="Wolfe G."/>
            <person name="Wurch L.L."/>
        </authorList>
    </citation>
    <scope>NUCLEOTIDE SEQUENCE</scope>
</reference>
<evidence type="ECO:0000256" key="3">
    <source>
        <dbReference type="ARBA" id="ARBA00022448"/>
    </source>
</evidence>
<dbReference type="PANTHER" id="PTHR45624">
    <property type="entry name" value="MITOCHONDRIAL BASIC AMINO ACIDS TRANSPORTER-RELATED"/>
    <property type="match status" value="1"/>
</dbReference>
<dbReference type="PaxDb" id="2903-EOD06745"/>
<dbReference type="GO" id="GO:0022857">
    <property type="term" value="F:transmembrane transporter activity"/>
    <property type="evidence" value="ECO:0007669"/>
    <property type="project" value="TreeGrafter"/>
</dbReference>
<dbReference type="EnsemblProtists" id="EOD06745">
    <property type="protein sequence ID" value="EOD06745"/>
    <property type="gene ID" value="EMIHUDRAFT_438645"/>
</dbReference>
<keyword evidence="8 9" id="KW-0472">Membrane</keyword>
<keyword evidence="12" id="KW-1185">Reference proteome</keyword>
<dbReference type="InterPro" id="IPR050567">
    <property type="entry name" value="Mitochondrial_Carrier"/>
</dbReference>
<evidence type="ECO:0008006" key="13">
    <source>
        <dbReference type="Google" id="ProtNLM"/>
    </source>
</evidence>
<dbReference type="KEGG" id="ehx:EMIHUDRAFT_438645"/>
<evidence type="ECO:0000256" key="4">
    <source>
        <dbReference type="ARBA" id="ARBA00022692"/>
    </source>
</evidence>
<dbReference type="Proteomes" id="UP000013827">
    <property type="component" value="Unassembled WGS sequence"/>
</dbReference>
<dbReference type="AlphaFoldDB" id="A0A0D3I660"/>
<dbReference type="eggNOG" id="KOG0758">
    <property type="taxonomic scope" value="Eukaryota"/>
</dbReference>
<keyword evidence="4 9" id="KW-0812">Transmembrane</keyword>
<dbReference type="RefSeq" id="XP_005759174.1">
    <property type="nucleotide sequence ID" value="XM_005759117.1"/>
</dbReference>
<accession>A0A0D3I660</accession>
<dbReference type="HOGENOM" id="CLU_991891_0_0_1"/>
<evidence type="ECO:0000256" key="7">
    <source>
        <dbReference type="ARBA" id="ARBA00023128"/>
    </source>
</evidence>